<keyword evidence="3" id="KW-1185">Reference proteome</keyword>
<evidence type="ECO:0000313" key="2">
    <source>
        <dbReference type="EMBL" id="SDE20502.1"/>
    </source>
</evidence>
<dbReference type="AlphaFoldDB" id="A0A1G7B0M4"/>
<name>A0A1G7B0M4_9ACTN</name>
<dbReference type="PIRSF" id="PIRSF010260">
    <property type="entry name" value="UCP010260"/>
    <property type="match status" value="1"/>
</dbReference>
<dbReference type="InterPro" id="IPR018960">
    <property type="entry name" value="DUF1990"/>
</dbReference>
<accession>A0A1G7B0M4</accession>
<dbReference type="InterPro" id="IPR014457">
    <property type="entry name" value="UCP010260"/>
</dbReference>
<dbReference type="RefSeq" id="WP_231946320.1">
    <property type="nucleotide sequence ID" value="NZ_LT629688.1"/>
</dbReference>
<gene>
    <name evidence="2" type="ORF">SAMN04489747_2792</name>
</gene>
<feature type="domain" description="DUF1990" evidence="1">
    <location>
        <begin position="49"/>
        <end position="184"/>
    </location>
</feature>
<dbReference type="STRING" id="675864.SAMN04489747_2792"/>
<evidence type="ECO:0000259" key="1">
    <source>
        <dbReference type="Pfam" id="PF09348"/>
    </source>
</evidence>
<proteinExistence type="predicted"/>
<evidence type="ECO:0000313" key="3">
    <source>
        <dbReference type="Proteomes" id="UP000198546"/>
    </source>
</evidence>
<protein>
    <submittedName>
        <fullName evidence="2">Uncharacterized protein, UPF0548 family</fullName>
    </submittedName>
</protein>
<sequence length="190" mass="20510">MSDARGRTRVAEPMPAAEVERWRAAPLSYAGAWEPGALLDPDGTGVPSPGRGWHRLHHTREVPADRWEAAGRALLTWQLQLGSRIGVRAETSPLQPGTVAVLGIGPVRAPVRVLAVRTGPDLVGFAYGTLPGHPEVGEEAFWLERRGDRVVGVVSALSRGGTWYTRLGGPVGRRLQHVAAWHYLSVLGRS</sequence>
<dbReference type="Pfam" id="PF09348">
    <property type="entry name" value="DUF1990"/>
    <property type="match status" value="1"/>
</dbReference>
<dbReference type="EMBL" id="LT629688">
    <property type="protein sequence ID" value="SDE20502.1"/>
    <property type="molecule type" value="Genomic_DNA"/>
</dbReference>
<reference evidence="2 3" key="1">
    <citation type="submission" date="2016-10" db="EMBL/GenBank/DDBJ databases">
        <authorList>
            <person name="de Groot N.N."/>
        </authorList>
    </citation>
    <scope>NUCLEOTIDE SEQUENCE [LARGE SCALE GENOMIC DNA]</scope>
    <source>
        <strain evidence="2 3">MON 2.2</strain>
    </source>
</reference>
<dbReference type="Proteomes" id="UP000198546">
    <property type="component" value="Chromosome i"/>
</dbReference>
<organism evidence="2 3">
    <name type="scientific">Auraticoccus monumenti</name>
    <dbReference type="NCBI Taxonomy" id="675864"/>
    <lineage>
        <taxon>Bacteria</taxon>
        <taxon>Bacillati</taxon>
        <taxon>Actinomycetota</taxon>
        <taxon>Actinomycetes</taxon>
        <taxon>Propionibacteriales</taxon>
        <taxon>Propionibacteriaceae</taxon>
        <taxon>Auraticoccus</taxon>
    </lineage>
</organism>